<reference evidence="2" key="1">
    <citation type="submission" date="2025-08" db="UniProtKB">
        <authorList>
            <consortium name="RefSeq"/>
        </authorList>
    </citation>
    <scope>IDENTIFICATION</scope>
    <source>
        <tissue evidence="2">Gonad</tissue>
    </source>
</reference>
<accession>A0A6P4YSJ1</accession>
<gene>
    <name evidence="2" type="primary">LOC109476033</name>
</gene>
<proteinExistence type="predicted"/>
<keyword evidence="1" id="KW-1185">Reference proteome</keyword>
<dbReference type="OrthoDB" id="5975054at2759"/>
<dbReference type="SUPFAM" id="SSF54637">
    <property type="entry name" value="Thioesterase/thiol ester dehydrase-isomerase"/>
    <property type="match status" value="2"/>
</dbReference>
<protein>
    <submittedName>
        <fullName evidence="2">Uncharacterized protein LOC109476033 isoform X1</fullName>
    </submittedName>
</protein>
<dbReference type="GeneID" id="109476033"/>
<organism evidence="1 2">
    <name type="scientific">Branchiostoma belcheri</name>
    <name type="common">Amphioxus</name>
    <dbReference type="NCBI Taxonomy" id="7741"/>
    <lineage>
        <taxon>Eukaryota</taxon>
        <taxon>Metazoa</taxon>
        <taxon>Chordata</taxon>
        <taxon>Cephalochordata</taxon>
        <taxon>Leptocardii</taxon>
        <taxon>Amphioxiformes</taxon>
        <taxon>Branchiostomatidae</taxon>
        <taxon>Branchiostoma</taxon>
    </lineage>
</organism>
<sequence length="341" mass="39546">MYTRGPSSVKFRHPDRLEESMLSVAGRRLRAWLSPHHPMSAALCRIKTLATDRILPDINVVSKDTVTCTHVFRPWDFENYKLEKVPVGNIARQMPMISYLVGQRYYLQPPEESKKEPDLKLIFIRGQRYEFLPAYYRHLAPGKRTTVTEKLCSLGNTSWVTMEEIRDYSTNDVMARCIIQGVNVDDTTRRPEPLPDWFKERYSYLTSSVPRPPTVQPFDVPKSTKFFRYSEVVPPRDTDTYNHTTLSSYIWYGMDCATLGARSKAYSVIRGDIDKYDLKMLEVLYQKESTEGDVLDVESWEDQGSPDTLRFQVKKGDENITQLTMQFYLPTVSDAICFILL</sequence>
<dbReference type="AlphaFoldDB" id="A0A6P4YSJ1"/>
<dbReference type="PANTHER" id="PTHR34487:SF1">
    <property type="entry name" value="ACYL-ACP THIOESTERASE"/>
    <property type="match status" value="1"/>
</dbReference>
<dbReference type="PANTHER" id="PTHR34487">
    <property type="entry name" value="ACYL-ACP THIOESTERASE"/>
    <property type="match status" value="1"/>
</dbReference>
<name>A0A6P4YSJ1_BRABE</name>
<dbReference type="InterPro" id="IPR029069">
    <property type="entry name" value="HotDog_dom_sf"/>
</dbReference>
<dbReference type="Gene3D" id="3.10.129.10">
    <property type="entry name" value="Hotdog Thioesterase"/>
    <property type="match status" value="1"/>
</dbReference>
<dbReference type="Proteomes" id="UP000515135">
    <property type="component" value="Unplaced"/>
</dbReference>
<dbReference type="KEGG" id="bbel:109476033"/>
<evidence type="ECO:0000313" key="1">
    <source>
        <dbReference type="Proteomes" id="UP000515135"/>
    </source>
</evidence>
<dbReference type="RefSeq" id="XP_019632410.1">
    <property type="nucleotide sequence ID" value="XM_019776851.1"/>
</dbReference>
<evidence type="ECO:0000313" key="2">
    <source>
        <dbReference type="RefSeq" id="XP_019632410.1"/>
    </source>
</evidence>